<dbReference type="EMBL" id="JAGTJR010000041">
    <property type="protein sequence ID" value="KAH7032145.1"/>
    <property type="molecule type" value="Genomic_DNA"/>
</dbReference>
<name>A0ABQ8FWZ6_9PEZI</name>
<reference evidence="3 4" key="1">
    <citation type="journal article" date="2021" name="Nat. Commun.">
        <title>Genetic determinants of endophytism in the Arabidopsis root mycobiome.</title>
        <authorList>
            <person name="Mesny F."/>
            <person name="Miyauchi S."/>
            <person name="Thiergart T."/>
            <person name="Pickel B."/>
            <person name="Atanasova L."/>
            <person name="Karlsson M."/>
            <person name="Huettel B."/>
            <person name="Barry K.W."/>
            <person name="Haridas S."/>
            <person name="Chen C."/>
            <person name="Bauer D."/>
            <person name="Andreopoulos W."/>
            <person name="Pangilinan J."/>
            <person name="LaButti K."/>
            <person name="Riley R."/>
            <person name="Lipzen A."/>
            <person name="Clum A."/>
            <person name="Drula E."/>
            <person name="Henrissat B."/>
            <person name="Kohler A."/>
            <person name="Grigoriev I.V."/>
            <person name="Martin F.M."/>
            <person name="Hacquard S."/>
        </authorList>
    </citation>
    <scope>NUCLEOTIDE SEQUENCE [LARGE SCALE GENOMIC DNA]</scope>
    <source>
        <strain evidence="3 4">MPI-SDFR-AT-0080</strain>
    </source>
</reference>
<evidence type="ECO:0000313" key="4">
    <source>
        <dbReference type="Proteomes" id="UP000774617"/>
    </source>
</evidence>
<comment type="caution">
    <text evidence="3">The sequence shown here is derived from an EMBL/GenBank/DDBJ whole genome shotgun (WGS) entry which is preliminary data.</text>
</comment>
<feature type="signal peptide" evidence="2">
    <location>
        <begin position="1"/>
        <end position="23"/>
    </location>
</feature>
<gene>
    <name evidence="3" type="ORF">B0J12DRAFT_703943</name>
</gene>
<feature type="compositionally biased region" description="Basic and acidic residues" evidence="1">
    <location>
        <begin position="260"/>
        <end position="269"/>
    </location>
</feature>
<sequence length="269" mass="29506">MKYTQALLFSLVGFFSSSPFTTAFIPPDPPLSIPGPPADPPKVPGDGIGSYNSKDASIGDRLDFYEYRAMAKAADTLGLNNAARNLDHYLDNTGDDLYEVPEAMMADLPDFKSLVLNLVQTEAKKAYKAAATGSGSTQLFSTPWKAYDYSYKFNKDWFYALGAFSYSVAGIVKAHRDSSKSKSYTAEMSYVVYVFDRYNWDGGKSVEIGPFTFKDEDLGRMHLVGLAKEYVVRGSSVVQTLGNWDPDAKLSPPPVPSDDNDGRGRGGRD</sequence>
<dbReference type="Proteomes" id="UP000774617">
    <property type="component" value="Unassembled WGS sequence"/>
</dbReference>
<evidence type="ECO:0000256" key="1">
    <source>
        <dbReference type="SAM" id="MobiDB-lite"/>
    </source>
</evidence>
<keyword evidence="4" id="KW-1185">Reference proteome</keyword>
<protein>
    <submittedName>
        <fullName evidence="3">Uncharacterized protein</fullName>
    </submittedName>
</protein>
<keyword evidence="2" id="KW-0732">Signal</keyword>
<evidence type="ECO:0000256" key="2">
    <source>
        <dbReference type="SAM" id="SignalP"/>
    </source>
</evidence>
<organism evidence="3 4">
    <name type="scientific">Macrophomina phaseolina</name>
    <dbReference type="NCBI Taxonomy" id="35725"/>
    <lineage>
        <taxon>Eukaryota</taxon>
        <taxon>Fungi</taxon>
        <taxon>Dikarya</taxon>
        <taxon>Ascomycota</taxon>
        <taxon>Pezizomycotina</taxon>
        <taxon>Dothideomycetes</taxon>
        <taxon>Dothideomycetes incertae sedis</taxon>
        <taxon>Botryosphaeriales</taxon>
        <taxon>Botryosphaeriaceae</taxon>
        <taxon>Macrophomina</taxon>
    </lineage>
</organism>
<feature type="chain" id="PRO_5045362161" evidence="2">
    <location>
        <begin position="24"/>
        <end position="269"/>
    </location>
</feature>
<feature type="region of interest" description="Disordered" evidence="1">
    <location>
        <begin position="243"/>
        <end position="269"/>
    </location>
</feature>
<evidence type="ECO:0000313" key="3">
    <source>
        <dbReference type="EMBL" id="KAH7032145.1"/>
    </source>
</evidence>
<proteinExistence type="predicted"/>
<accession>A0ABQ8FWZ6</accession>